<evidence type="ECO:0000256" key="1">
    <source>
        <dbReference type="ARBA" id="ARBA00023015"/>
    </source>
</evidence>
<dbReference type="AlphaFoldDB" id="C5BY22"/>
<dbReference type="InterPro" id="IPR023772">
    <property type="entry name" value="DNA-bd_HTH_TetR-type_CS"/>
</dbReference>
<dbReference type="InterPro" id="IPR050109">
    <property type="entry name" value="HTH-type_TetR-like_transc_reg"/>
</dbReference>
<dbReference type="PROSITE" id="PS50977">
    <property type="entry name" value="HTH_TETR_2"/>
    <property type="match status" value="1"/>
</dbReference>
<feature type="region of interest" description="Disordered" evidence="5">
    <location>
        <begin position="111"/>
        <end position="132"/>
    </location>
</feature>
<keyword evidence="1" id="KW-0805">Transcription regulation</keyword>
<name>C5BY22_BEUC1</name>
<feature type="domain" description="HTH tetR-type" evidence="6">
    <location>
        <begin position="9"/>
        <end position="69"/>
    </location>
</feature>
<dbReference type="Gene3D" id="1.10.357.10">
    <property type="entry name" value="Tetracycline Repressor, domain 2"/>
    <property type="match status" value="1"/>
</dbReference>
<dbReference type="Pfam" id="PF00440">
    <property type="entry name" value="TetR_N"/>
    <property type="match status" value="1"/>
</dbReference>
<dbReference type="SUPFAM" id="SSF46689">
    <property type="entry name" value="Homeodomain-like"/>
    <property type="match status" value="1"/>
</dbReference>
<dbReference type="EMBL" id="CP001618">
    <property type="protein sequence ID" value="ACQ78916.1"/>
    <property type="molecule type" value="Genomic_DNA"/>
</dbReference>
<dbReference type="Proteomes" id="UP000007962">
    <property type="component" value="Chromosome"/>
</dbReference>
<keyword evidence="3" id="KW-0804">Transcription</keyword>
<accession>C5BY22</accession>
<reference evidence="7 8" key="1">
    <citation type="journal article" date="2009" name="Stand. Genomic Sci.">
        <title>Complete genome sequence of Beutenbergia cavernae type strain (HKI 0122).</title>
        <authorList>
            <person name="Land M."/>
            <person name="Pukall R."/>
            <person name="Abt B."/>
            <person name="Goker M."/>
            <person name="Rohde M."/>
            <person name="Glavina Del Rio T."/>
            <person name="Tice H."/>
            <person name="Copeland A."/>
            <person name="Cheng J.F."/>
            <person name="Lucas S."/>
            <person name="Chen F."/>
            <person name="Nolan M."/>
            <person name="Bruce D."/>
            <person name="Goodwin L."/>
            <person name="Pitluck S."/>
            <person name="Ivanova N."/>
            <person name="Mavromatis K."/>
            <person name="Ovchinnikova G."/>
            <person name="Pati A."/>
            <person name="Chen A."/>
            <person name="Palaniappan K."/>
            <person name="Hauser L."/>
            <person name="Chang Y.J."/>
            <person name="Jefferies C.C."/>
            <person name="Saunders E."/>
            <person name="Brettin T."/>
            <person name="Detter J.C."/>
            <person name="Han C."/>
            <person name="Chain P."/>
            <person name="Bristow J."/>
            <person name="Eisen J.A."/>
            <person name="Markowitz V."/>
            <person name="Hugenholtz P."/>
            <person name="Kyrpides N.C."/>
            <person name="Klenk H.P."/>
            <person name="Lapidus A."/>
        </authorList>
    </citation>
    <scope>NUCLEOTIDE SEQUENCE [LARGE SCALE GENOMIC DNA]</scope>
    <source>
        <strain evidence="8">ATCC BAA-8 / DSM 12333 / NBRC 16432</strain>
    </source>
</reference>
<keyword evidence="2 4" id="KW-0238">DNA-binding</keyword>
<evidence type="ECO:0000256" key="4">
    <source>
        <dbReference type="PROSITE-ProRule" id="PRU00335"/>
    </source>
</evidence>
<dbReference type="RefSeq" id="WP_012725696.1">
    <property type="nucleotide sequence ID" value="NC_012669.1"/>
</dbReference>
<dbReference type="GO" id="GO:0003700">
    <property type="term" value="F:DNA-binding transcription factor activity"/>
    <property type="evidence" value="ECO:0007669"/>
    <property type="project" value="TreeGrafter"/>
</dbReference>
<protein>
    <submittedName>
        <fullName evidence="7">Transcriptional regulator, TetR family</fullName>
    </submittedName>
</protein>
<dbReference type="PROSITE" id="PS01081">
    <property type="entry name" value="HTH_TETR_1"/>
    <property type="match status" value="1"/>
</dbReference>
<dbReference type="eggNOG" id="COG1309">
    <property type="taxonomic scope" value="Bacteria"/>
</dbReference>
<feature type="region of interest" description="Disordered" evidence="5">
    <location>
        <begin position="163"/>
        <end position="185"/>
    </location>
</feature>
<dbReference type="PRINTS" id="PR00455">
    <property type="entry name" value="HTHTETR"/>
</dbReference>
<evidence type="ECO:0000256" key="3">
    <source>
        <dbReference type="ARBA" id="ARBA00023163"/>
    </source>
</evidence>
<dbReference type="InterPro" id="IPR009057">
    <property type="entry name" value="Homeodomain-like_sf"/>
</dbReference>
<gene>
    <name evidence="7" type="ordered locus">Bcav_0654</name>
</gene>
<dbReference type="PANTHER" id="PTHR30055">
    <property type="entry name" value="HTH-TYPE TRANSCRIPTIONAL REGULATOR RUTR"/>
    <property type="match status" value="1"/>
</dbReference>
<evidence type="ECO:0000313" key="7">
    <source>
        <dbReference type="EMBL" id="ACQ78916.1"/>
    </source>
</evidence>
<dbReference type="KEGG" id="bcv:Bcav_0654"/>
<proteinExistence type="predicted"/>
<sequence length="185" mass="19003">MWADIPVPGSTRGRLVEASLRAFERDGYRNASVSGVAADAGVTTGALYHHFGSKLGLYAYVRGDLEKRLVERIAGAAESHGGSGPAALRAALLVAFDAAVRFGVPRIVGEADPSSTAQESDAPTGPDPVEHALRPLVGAGLEPAARMLTAAWRAALLSVADGEDPDRVRRSLGSVLPSPGGAGDP</sequence>
<evidence type="ECO:0000256" key="5">
    <source>
        <dbReference type="SAM" id="MobiDB-lite"/>
    </source>
</evidence>
<dbReference type="InterPro" id="IPR001647">
    <property type="entry name" value="HTH_TetR"/>
</dbReference>
<dbReference type="HOGENOM" id="CLU_069356_24_2_11"/>
<evidence type="ECO:0000256" key="2">
    <source>
        <dbReference type="ARBA" id="ARBA00023125"/>
    </source>
</evidence>
<organism evidence="7 8">
    <name type="scientific">Beutenbergia cavernae (strain ATCC BAA-8 / DSM 12333 / CCUG 43141 / JCM 11478 / NBRC 16432 / NCIMB 13614 / HKI 0122)</name>
    <dbReference type="NCBI Taxonomy" id="471853"/>
    <lineage>
        <taxon>Bacteria</taxon>
        <taxon>Bacillati</taxon>
        <taxon>Actinomycetota</taxon>
        <taxon>Actinomycetes</taxon>
        <taxon>Micrococcales</taxon>
        <taxon>Beutenbergiaceae</taxon>
        <taxon>Beutenbergia</taxon>
    </lineage>
</organism>
<keyword evidence="8" id="KW-1185">Reference proteome</keyword>
<dbReference type="GO" id="GO:0000976">
    <property type="term" value="F:transcription cis-regulatory region binding"/>
    <property type="evidence" value="ECO:0007669"/>
    <property type="project" value="TreeGrafter"/>
</dbReference>
<evidence type="ECO:0000259" key="6">
    <source>
        <dbReference type="PROSITE" id="PS50977"/>
    </source>
</evidence>
<dbReference type="OrthoDB" id="3237195at2"/>
<evidence type="ECO:0000313" key="8">
    <source>
        <dbReference type="Proteomes" id="UP000007962"/>
    </source>
</evidence>
<feature type="DNA-binding region" description="H-T-H motif" evidence="4">
    <location>
        <begin position="32"/>
        <end position="51"/>
    </location>
</feature>
<dbReference type="PANTHER" id="PTHR30055:SF234">
    <property type="entry name" value="HTH-TYPE TRANSCRIPTIONAL REGULATOR BETI"/>
    <property type="match status" value="1"/>
</dbReference>